<dbReference type="OrthoDB" id="2927676at2759"/>
<feature type="chain" id="PRO_5021263971" evidence="1">
    <location>
        <begin position="22"/>
        <end position="121"/>
    </location>
</feature>
<comment type="caution">
    <text evidence="2">The sequence shown here is derived from an EMBL/GenBank/DDBJ whole genome shotgun (WGS) entry which is preliminary data.</text>
</comment>
<organism evidence="2 3">
    <name type="scientific">Coprinellus micaceus</name>
    <name type="common">Glistening ink-cap mushroom</name>
    <name type="synonym">Coprinus micaceus</name>
    <dbReference type="NCBI Taxonomy" id="71717"/>
    <lineage>
        <taxon>Eukaryota</taxon>
        <taxon>Fungi</taxon>
        <taxon>Dikarya</taxon>
        <taxon>Basidiomycota</taxon>
        <taxon>Agaricomycotina</taxon>
        <taxon>Agaricomycetes</taxon>
        <taxon>Agaricomycetidae</taxon>
        <taxon>Agaricales</taxon>
        <taxon>Agaricineae</taxon>
        <taxon>Psathyrellaceae</taxon>
        <taxon>Coprinellus</taxon>
    </lineage>
</organism>
<evidence type="ECO:0000313" key="3">
    <source>
        <dbReference type="Proteomes" id="UP000298030"/>
    </source>
</evidence>
<sequence>MKFTTFTAGALAAIFLPRVLAEDVTLFQLVENPFHDRLRHPLGGETQTVYTNRLMTLTLIPSPTTTNVSGVKGTREDDCTTDPSTGKMVCVVRSVVATVTGTGAPWFTVTGVENLNLPTVD</sequence>
<protein>
    <submittedName>
        <fullName evidence="2">Uncharacterized protein</fullName>
    </submittedName>
</protein>
<reference evidence="2 3" key="1">
    <citation type="journal article" date="2019" name="Nat. Ecol. Evol.">
        <title>Megaphylogeny resolves global patterns of mushroom evolution.</title>
        <authorList>
            <person name="Varga T."/>
            <person name="Krizsan K."/>
            <person name="Foldi C."/>
            <person name="Dima B."/>
            <person name="Sanchez-Garcia M."/>
            <person name="Sanchez-Ramirez S."/>
            <person name="Szollosi G.J."/>
            <person name="Szarkandi J.G."/>
            <person name="Papp V."/>
            <person name="Albert L."/>
            <person name="Andreopoulos W."/>
            <person name="Angelini C."/>
            <person name="Antonin V."/>
            <person name="Barry K.W."/>
            <person name="Bougher N.L."/>
            <person name="Buchanan P."/>
            <person name="Buyck B."/>
            <person name="Bense V."/>
            <person name="Catcheside P."/>
            <person name="Chovatia M."/>
            <person name="Cooper J."/>
            <person name="Damon W."/>
            <person name="Desjardin D."/>
            <person name="Finy P."/>
            <person name="Geml J."/>
            <person name="Haridas S."/>
            <person name="Hughes K."/>
            <person name="Justo A."/>
            <person name="Karasinski D."/>
            <person name="Kautmanova I."/>
            <person name="Kiss B."/>
            <person name="Kocsube S."/>
            <person name="Kotiranta H."/>
            <person name="LaButti K.M."/>
            <person name="Lechner B.E."/>
            <person name="Liimatainen K."/>
            <person name="Lipzen A."/>
            <person name="Lukacs Z."/>
            <person name="Mihaltcheva S."/>
            <person name="Morgado L.N."/>
            <person name="Niskanen T."/>
            <person name="Noordeloos M.E."/>
            <person name="Ohm R.A."/>
            <person name="Ortiz-Santana B."/>
            <person name="Ovrebo C."/>
            <person name="Racz N."/>
            <person name="Riley R."/>
            <person name="Savchenko A."/>
            <person name="Shiryaev A."/>
            <person name="Soop K."/>
            <person name="Spirin V."/>
            <person name="Szebenyi C."/>
            <person name="Tomsovsky M."/>
            <person name="Tulloss R.E."/>
            <person name="Uehling J."/>
            <person name="Grigoriev I.V."/>
            <person name="Vagvolgyi C."/>
            <person name="Papp T."/>
            <person name="Martin F.M."/>
            <person name="Miettinen O."/>
            <person name="Hibbett D.S."/>
            <person name="Nagy L.G."/>
        </authorList>
    </citation>
    <scope>NUCLEOTIDE SEQUENCE [LARGE SCALE GENOMIC DNA]</scope>
    <source>
        <strain evidence="2 3">FP101781</strain>
    </source>
</reference>
<accession>A0A4Y7RTI8</accession>
<dbReference type="EMBL" id="QPFP01000433">
    <property type="protein sequence ID" value="TEB12324.1"/>
    <property type="molecule type" value="Genomic_DNA"/>
</dbReference>
<proteinExistence type="predicted"/>
<keyword evidence="3" id="KW-1185">Reference proteome</keyword>
<evidence type="ECO:0000313" key="2">
    <source>
        <dbReference type="EMBL" id="TEB12324.1"/>
    </source>
</evidence>
<gene>
    <name evidence="2" type="ORF">FA13DRAFT_1748513</name>
</gene>
<feature type="signal peptide" evidence="1">
    <location>
        <begin position="1"/>
        <end position="21"/>
    </location>
</feature>
<name>A0A4Y7RTI8_COPMI</name>
<dbReference type="AlphaFoldDB" id="A0A4Y7RTI8"/>
<dbReference type="Proteomes" id="UP000298030">
    <property type="component" value="Unassembled WGS sequence"/>
</dbReference>
<evidence type="ECO:0000256" key="1">
    <source>
        <dbReference type="SAM" id="SignalP"/>
    </source>
</evidence>
<feature type="non-terminal residue" evidence="2">
    <location>
        <position position="121"/>
    </location>
</feature>
<keyword evidence="1" id="KW-0732">Signal</keyword>